<dbReference type="OrthoDB" id="5575722at2759"/>
<reference evidence="2" key="1">
    <citation type="submission" date="2020-12" db="EMBL/GenBank/DDBJ databases">
        <title>Metabolic potential, ecology and presence of endohyphal bacteria is reflected in genomic diversity of Mucoromycotina.</title>
        <authorList>
            <person name="Muszewska A."/>
            <person name="Okrasinska A."/>
            <person name="Steczkiewicz K."/>
            <person name="Drgas O."/>
            <person name="Orlowska M."/>
            <person name="Perlinska-Lenart U."/>
            <person name="Aleksandrzak-Piekarczyk T."/>
            <person name="Szatraj K."/>
            <person name="Zielenkiewicz U."/>
            <person name="Pilsyk S."/>
            <person name="Malc E."/>
            <person name="Mieczkowski P."/>
            <person name="Kruszewska J.S."/>
            <person name="Biernat P."/>
            <person name="Pawlowska J."/>
        </authorList>
    </citation>
    <scope>NUCLEOTIDE SEQUENCE</scope>
    <source>
        <strain evidence="2">CBS 226.32</strain>
    </source>
</reference>
<evidence type="ECO:0000313" key="3">
    <source>
        <dbReference type="Proteomes" id="UP000650833"/>
    </source>
</evidence>
<feature type="region of interest" description="Disordered" evidence="1">
    <location>
        <begin position="516"/>
        <end position="541"/>
    </location>
</feature>
<keyword evidence="3" id="KW-1185">Reference proteome</keyword>
<accession>A0A8H7UM96</accession>
<dbReference type="Proteomes" id="UP000650833">
    <property type="component" value="Unassembled WGS sequence"/>
</dbReference>
<name>A0A8H7UM96_9FUNG</name>
<proteinExistence type="predicted"/>
<evidence type="ECO:0000256" key="1">
    <source>
        <dbReference type="SAM" id="MobiDB-lite"/>
    </source>
</evidence>
<comment type="caution">
    <text evidence="2">The sequence shown here is derived from an EMBL/GenBank/DDBJ whole genome shotgun (WGS) entry which is preliminary data.</text>
</comment>
<evidence type="ECO:0000313" key="2">
    <source>
        <dbReference type="EMBL" id="KAG2191286.1"/>
    </source>
</evidence>
<dbReference type="EMBL" id="JAEPRC010000843">
    <property type="protein sequence ID" value="KAG2191286.1"/>
    <property type="molecule type" value="Genomic_DNA"/>
</dbReference>
<sequence length="617" mass="69845">MPIKTLLHNLKLLGFDESKHAKGAIQLNEMLFTRGAINNDKAFEYICLFLFRRIDRNRVKRDLAPNLTIRTYGSKQNFISKVHRWLIEIRRGCDLFNRIPLPIPIFSKSTSTEIQENITQASQFFRMFEESKNAYINKASEAAIDLNNELSPSQVQDSLITSKETNQLNHDLVSIKYEFELMPNANSADKSIADHFSVDSHYTYGKDTTDIETAPSSFIESNTTSFNYAEKLNNYNLEYTATSDTQPTNINELPSFNNVARQYNPVTKKSPLHSYYTKIPSITAITNTIPRDSVPNISYSASNEIMHSSPPEPLTTNTLPVFGSMNNLSNSVAENNNASSPVYSSYTSLPNITALTHSIPHNSISDTGYISPNEIKYNTPTNPSTANLLPSFGDMNDLAEDNNVSSPIEANYSTIPSNRATVANPISQNAVPDVGFNPSYNFTNKAPYGDVTTLAPMQFSYVKEPCRLPPFRKYFLEYSLEPALESPYWILPPVYDIMSKEDNKSLLLTKHFSPDVTASTTSSRKRKLSTYEESEEDEEDEEIVVAPSPTRRKINNNDTVRTPPSQVINLNWDEQYEASPRSLENLDLVPPLMEESAPFRRIYQTEYFDIDFLTPRR</sequence>
<protein>
    <recommendedName>
        <fullName evidence="4">HAUS augmin-like complex subunit 6 N-terminal domain-containing protein</fullName>
    </recommendedName>
</protein>
<feature type="compositionally biased region" description="Acidic residues" evidence="1">
    <location>
        <begin position="532"/>
        <end position="541"/>
    </location>
</feature>
<gene>
    <name evidence="2" type="ORF">INT46_005710</name>
</gene>
<dbReference type="AlphaFoldDB" id="A0A8H7UM96"/>
<evidence type="ECO:0008006" key="4">
    <source>
        <dbReference type="Google" id="ProtNLM"/>
    </source>
</evidence>
<organism evidence="2 3">
    <name type="scientific">Mucor plumbeus</name>
    <dbReference type="NCBI Taxonomy" id="97098"/>
    <lineage>
        <taxon>Eukaryota</taxon>
        <taxon>Fungi</taxon>
        <taxon>Fungi incertae sedis</taxon>
        <taxon>Mucoromycota</taxon>
        <taxon>Mucoromycotina</taxon>
        <taxon>Mucoromycetes</taxon>
        <taxon>Mucorales</taxon>
        <taxon>Mucorineae</taxon>
        <taxon>Mucoraceae</taxon>
        <taxon>Mucor</taxon>
    </lineage>
</organism>